<comment type="caution">
    <text evidence="2">The sequence shown here is derived from an EMBL/GenBank/DDBJ whole genome shotgun (WGS) entry which is preliminary data.</text>
</comment>
<accession>A0A397WDQ1</accession>
<dbReference type="EMBL" id="QKWP01000010">
    <property type="protein sequence ID" value="RIB30566.1"/>
    <property type="molecule type" value="Genomic_DNA"/>
</dbReference>
<keyword evidence="3" id="KW-1185">Reference proteome</keyword>
<evidence type="ECO:0000313" key="3">
    <source>
        <dbReference type="Proteomes" id="UP000266673"/>
    </source>
</evidence>
<proteinExistence type="predicted"/>
<dbReference type="AlphaFoldDB" id="A0A397WDQ1"/>
<reference evidence="2 3" key="1">
    <citation type="submission" date="2018-06" db="EMBL/GenBank/DDBJ databases">
        <title>Comparative genomics reveals the genomic features of Rhizophagus irregularis, R. cerebriforme, R. diaphanum and Gigaspora rosea, and their symbiotic lifestyle signature.</title>
        <authorList>
            <person name="Morin E."/>
            <person name="San Clemente H."/>
            <person name="Chen E.C.H."/>
            <person name="De La Providencia I."/>
            <person name="Hainaut M."/>
            <person name="Kuo A."/>
            <person name="Kohler A."/>
            <person name="Murat C."/>
            <person name="Tang N."/>
            <person name="Roy S."/>
            <person name="Loubradou J."/>
            <person name="Henrissat B."/>
            <person name="Grigoriev I.V."/>
            <person name="Corradi N."/>
            <person name="Roux C."/>
            <person name="Martin F.M."/>
        </authorList>
    </citation>
    <scope>NUCLEOTIDE SEQUENCE [LARGE SCALE GENOMIC DNA]</scope>
    <source>
        <strain evidence="2 3">DAOM 194757</strain>
    </source>
</reference>
<evidence type="ECO:0000256" key="1">
    <source>
        <dbReference type="SAM" id="Phobius"/>
    </source>
</evidence>
<feature type="transmembrane region" description="Helical" evidence="1">
    <location>
        <begin position="12"/>
        <end position="30"/>
    </location>
</feature>
<protein>
    <submittedName>
        <fullName evidence="2">Uncharacterized protein</fullName>
    </submittedName>
</protein>
<sequence>MCRSHCYPLPPFFFFNDLLLAQFLLLQLPYDLHARFYVFAMTTPVTVPCGRIAVWLSSFRSRDAPSLRNNYLILSKGKSWIIMQTYGYAQLTCISSKAP</sequence>
<name>A0A397WDQ1_9GLOM</name>
<organism evidence="2 3">
    <name type="scientific">Gigaspora rosea</name>
    <dbReference type="NCBI Taxonomy" id="44941"/>
    <lineage>
        <taxon>Eukaryota</taxon>
        <taxon>Fungi</taxon>
        <taxon>Fungi incertae sedis</taxon>
        <taxon>Mucoromycota</taxon>
        <taxon>Glomeromycotina</taxon>
        <taxon>Glomeromycetes</taxon>
        <taxon>Diversisporales</taxon>
        <taxon>Gigasporaceae</taxon>
        <taxon>Gigaspora</taxon>
    </lineage>
</organism>
<keyword evidence="1" id="KW-0812">Transmembrane</keyword>
<keyword evidence="1" id="KW-1133">Transmembrane helix</keyword>
<gene>
    <name evidence="2" type="ORF">C2G38_2053414</name>
</gene>
<evidence type="ECO:0000313" key="2">
    <source>
        <dbReference type="EMBL" id="RIB30566.1"/>
    </source>
</evidence>
<feature type="transmembrane region" description="Helical" evidence="1">
    <location>
        <begin position="36"/>
        <end position="56"/>
    </location>
</feature>
<dbReference type="Proteomes" id="UP000266673">
    <property type="component" value="Unassembled WGS sequence"/>
</dbReference>
<keyword evidence="1" id="KW-0472">Membrane</keyword>